<evidence type="ECO:0000256" key="7">
    <source>
        <dbReference type="ARBA" id="ARBA00023136"/>
    </source>
</evidence>
<feature type="coiled-coil region" evidence="9">
    <location>
        <begin position="93"/>
        <end position="127"/>
    </location>
</feature>
<dbReference type="PANTHER" id="PTHR22763:SF191">
    <property type="entry name" value="RING FINGER PROTEIN 145 HOMOLOG"/>
    <property type="match status" value="1"/>
</dbReference>
<reference evidence="14" key="1">
    <citation type="submission" date="2025-08" db="UniProtKB">
        <authorList>
            <consortium name="RefSeq"/>
        </authorList>
    </citation>
    <scope>IDENTIFICATION</scope>
</reference>
<dbReference type="Pfam" id="PF13705">
    <property type="entry name" value="TRC8_N"/>
    <property type="match status" value="1"/>
</dbReference>
<dbReference type="Pfam" id="PF13639">
    <property type="entry name" value="zf-RING_2"/>
    <property type="match status" value="1"/>
</dbReference>
<dbReference type="PROSITE" id="PS50089">
    <property type="entry name" value="ZF_RING_2"/>
    <property type="match status" value="1"/>
</dbReference>
<evidence type="ECO:0000313" key="14">
    <source>
        <dbReference type="RefSeq" id="XP_005089479.1"/>
    </source>
</evidence>
<evidence type="ECO:0000256" key="8">
    <source>
        <dbReference type="PROSITE-ProRule" id="PRU00175"/>
    </source>
</evidence>
<feature type="transmembrane region" description="Helical" evidence="11">
    <location>
        <begin position="419"/>
        <end position="447"/>
    </location>
</feature>
<dbReference type="SMART" id="SM00744">
    <property type="entry name" value="RINGv"/>
    <property type="match status" value="1"/>
</dbReference>
<dbReference type="PANTHER" id="PTHR22763">
    <property type="entry name" value="RING ZINC FINGER PROTEIN"/>
    <property type="match status" value="1"/>
</dbReference>
<keyword evidence="6 11" id="KW-1133">Transmembrane helix</keyword>
<gene>
    <name evidence="14" type="primary">LOC101852062</name>
</gene>
<dbReference type="InterPro" id="IPR011016">
    <property type="entry name" value="Znf_RING-CH"/>
</dbReference>
<dbReference type="SUPFAM" id="SSF57850">
    <property type="entry name" value="RING/U-box"/>
    <property type="match status" value="1"/>
</dbReference>
<keyword evidence="2 11" id="KW-0812">Transmembrane</keyword>
<dbReference type="SMART" id="SM00184">
    <property type="entry name" value="RING"/>
    <property type="match status" value="1"/>
</dbReference>
<feature type="transmembrane region" description="Helical" evidence="11">
    <location>
        <begin position="13"/>
        <end position="31"/>
    </location>
</feature>
<dbReference type="InterPro" id="IPR025754">
    <property type="entry name" value="TRC8_N_dom"/>
</dbReference>
<evidence type="ECO:0000256" key="3">
    <source>
        <dbReference type="ARBA" id="ARBA00022723"/>
    </source>
</evidence>
<protein>
    <submittedName>
        <fullName evidence="14">RING finger protein 145</fullName>
    </submittedName>
</protein>
<evidence type="ECO:0000259" key="12">
    <source>
        <dbReference type="PROSITE" id="PS50089"/>
    </source>
</evidence>
<proteinExistence type="predicted"/>
<dbReference type="GeneID" id="101852062"/>
<feature type="region of interest" description="Disordered" evidence="10">
    <location>
        <begin position="596"/>
        <end position="649"/>
    </location>
</feature>
<keyword evidence="5" id="KW-0862">Zinc</keyword>
<evidence type="ECO:0000256" key="1">
    <source>
        <dbReference type="ARBA" id="ARBA00004141"/>
    </source>
</evidence>
<keyword evidence="7 11" id="KW-0472">Membrane</keyword>
<dbReference type="CDD" id="cd16476">
    <property type="entry name" value="RING-H2_RNF139-like"/>
    <property type="match status" value="1"/>
</dbReference>
<dbReference type="InterPro" id="IPR050731">
    <property type="entry name" value="HRD1_E3_ubiq-ligases"/>
</dbReference>
<name>A0ABM0JAW6_APLCA</name>
<feature type="transmembrane region" description="Helical" evidence="11">
    <location>
        <begin position="134"/>
        <end position="151"/>
    </location>
</feature>
<feature type="transmembrane region" description="Helical" evidence="11">
    <location>
        <begin position="350"/>
        <end position="369"/>
    </location>
</feature>
<evidence type="ECO:0000313" key="13">
    <source>
        <dbReference type="Proteomes" id="UP000694888"/>
    </source>
</evidence>
<keyword evidence="9" id="KW-0175">Coiled coil</keyword>
<evidence type="ECO:0000256" key="4">
    <source>
        <dbReference type="ARBA" id="ARBA00022771"/>
    </source>
</evidence>
<comment type="subcellular location">
    <subcellularLocation>
        <location evidence="1">Membrane</location>
        <topology evidence="1">Multi-pass membrane protein</topology>
    </subcellularLocation>
</comment>
<feature type="transmembrane region" description="Helical" evidence="11">
    <location>
        <begin position="157"/>
        <end position="175"/>
    </location>
</feature>
<evidence type="ECO:0000256" key="10">
    <source>
        <dbReference type="SAM" id="MobiDB-lite"/>
    </source>
</evidence>
<dbReference type="Proteomes" id="UP000694888">
    <property type="component" value="Unplaced"/>
</dbReference>
<keyword evidence="13" id="KW-1185">Reference proteome</keyword>
<evidence type="ECO:0000256" key="2">
    <source>
        <dbReference type="ARBA" id="ARBA00022692"/>
    </source>
</evidence>
<evidence type="ECO:0000256" key="6">
    <source>
        <dbReference type="ARBA" id="ARBA00022989"/>
    </source>
</evidence>
<accession>A0ABM0JAW6</accession>
<feature type="transmembrane region" description="Helical" evidence="11">
    <location>
        <begin position="467"/>
        <end position="485"/>
    </location>
</feature>
<evidence type="ECO:0000256" key="5">
    <source>
        <dbReference type="ARBA" id="ARBA00022833"/>
    </source>
</evidence>
<feature type="transmembrane region" description="Helical" evidence="11">
    <location>
        <begin position="187"/>
        <end position="208"/>
    </location>
</feature>
<evidence type="ECO:0000256" key="11">
    <source>
        <dbReference type="SAM" id="Phobius"/>
    </source>
</evidence>
<keyword evidence="4 8" id="KW-0863">Zinc-finger</keyword>
<feature type="transmembrane region" description="Helical" evidence="11">
    <location>
        <begin position="214"/>
        <end position="235"/>
    </location>
</feature>
<feature type="transmembrane region" description="Helical" evidence="11">
    <location>
        <begin position="52"/>
        <end position="69"/>
    </location>
</feature>
<keyword evidence="3" id="KW-0479">Metal-binding</keyword>
<sequence length="663" mass="74900">MQRFKVSQESVETAVSVILRTPALFLIEVWFRTNPHTTIQLHSDDVETIVTVAYYMALVVAVAVATLPLRHLVTFYIYLVCAGLMACACGISRAFVAVEKLELEHDLEAAEKENATMDNSLSALLDDRKRVERIVLHVLAQVFIAAVVAYLMEIENWVKFTLLSFALPVVARLVGFPVAELHLVHNFATVYTILLVLFCIFNNLGNIIDTCKEGINFAVISFRAFGIIPVALTFWRTMALPVQLLLFWWLMYLSQLYVYVYSDNLGLWQEGWLVVLLASMGECCATPVSLLALCVTITYSSCAVLCLTKLYLQGLDAFEHDTMRGWTEGFTMLLIAVQTDLLELRPLQRAFLMSILLFIVVSSLIQSMYEIADPVLLALSASHNPSIVKHVKALALCLLLWVLPLYMTYFICQYFDLDFWLMVIVSSCLLTSVQVGGSLVVYMLFMYDFMRAEPWDNLDDVIYCARAVTRVMEFIVAVFVVCFGLKESMLGEWSWINSIILIVHCYFNVWQRLQSGWKSFLLRWEAAKKVESLPVATEEQLAQHDDVCAICYSDMKVACVTPCEHLFHGVCLRKWLYVKETCPMCHRDLAGGNAQNAEGQWAERPPQADHNEGLREDDDRQPVAELNKQDSSDNSSSSSGTTECDSIDADLECDETELAEADQ</sequence>
<feature type="domain" description="RING-type" evidence="12">
    <location>
        <begin position="548"/>
        <end position="586"/>
    </location>
</feature>
<dbReference type="InterPro" id="IPR001841">
    <property type="entry name" value="Znf_RING"/>
</dbReference>
<feature type="transmembrane region" description="Helical" evidence="11">
    <location>
        <begin position="393"/>
        <end position="412"/>
    </location>
</feature>
<feature type="transmembrane region" description="Helical" evidence="11">
    <location>
        <begin position="75"/>
        <end position="96"/>
    </location>
</feature>
<organism evidence="13 14">
    <name type="scientific">Aplysia californica</name>
    <name type="common">California sea hare</name>
    <dbReference type="NCBI Taxonomy" id="6500"/>
    <lineage>
        <taxon>Eukaryota</taxon>
        <taxon>Metazoa</taxon>
        <taxon>Spiralia</taxon>
        <taxon>Lophotrochozoa</taxon>
        <taxon>Mollusca</taxon>
        <taxon>Gastropoda</taxon>
        <taxon>Heterobranchia</taxon>
        <taxon>Euthyneura</taxon>
        <taxon>Tectipleura</taxon>
        <taxon>Aplysiida</taxon>
        <taxon>Aplysioidea</taxon>
        <taxon>Aplysiidae</taxon>
        <taxon>Aplysia</taxon>
    </lineage>
</organism>
<dbReference type="Gene3D" id="3.30.40.10">
    <property type="entry name" value="Zinc/RING finger domain, C3HC4 (zinc finger)"/>
    <property type="match status" value="1"/>
</dbReference>
<feature type="transmembrane region" description="Helical" evidence="11">
    <location>
        <begin position="242"/>
        <end position="260"/>
    </location>
</feature>
<dbReference type="RefSeq" id="XP_005089479.1">
    <property type="nucleotide sequence ID" value="XM_005089422.3"/>
</dbReference>
<feature type="compositionally biased region" description="Basic and acidic residues" evidence="10">
    <location>
        <begin position="606"/>
        <end position="631"/>
    </location>
</feature>
<evidence type="ECO:0000256" key="9">
    <source>
        <dbReference type="SAM" id="Coils"/>
    </source>
</evidence>
<dbReference type="InterPro" id="IPR013083">
    <property type="entry name" value="Znf_RING/FYVE/PHD"/>
</dbReference>